<comment type="caution">
    <text evidence="3">The sequence shown here is derived from an EMBL/GenBank/DDBJ whole genome shotgun (WGS) entry which is preliminary data.</text>
</comment>
<evidence type="ECO:0000256" key="1">
    <source>
        <dbReference type="SAM" id="Phobius"/>
    </source>
</evidence>
<dbReference type="PROSITE" id="PS00028">
    <property type="entry name" value="ZINC_FINGER_C2H2_1"/>
    <property type="match status" value="1"/>
</dbReference>
<feature type="transmembrane region" description="Helical" evidence="1">
    <location>
        <begin position="41"/>
        <end position="62"/>
    </location>
</feature>
<feature type="domain" description="C2H2-type" evidence="2">
    <location>
        <begin position="178"/>
        <end position="199"/>
    </location>
</feature>
<keyword evidence="1" id="KW-0472">Membrane</keyword>
<dbReference type="Proteomes" id="UP000186817">
    <property type="component" value="Unassembled WGS sequence"/>
</dbReference>
<keyword evidence="4" id="KW-1185">Reference proteome</keyword>
<evidence type="ECO:0000259" key="2">
    <source>
        <dbReference type="PROSITE" id="PS00028"/>
    </source>
</evidence>
<dbReference type="Gene3D" id="3.30.160.60">
    <property type="entry name" value="Classic Zinc Finger"/>
    <property type="match status" value="1"/>
</dbReference>
<reference evidence="3 4" key="1">
    <citation type="submission" date="2016-02" db="EMBL/GenBank/DDBJ databases">
        <title>Genome analysis of coral dinoflagellate symbionts highlights evolutionary adaptations to a symbiotic lifestyle.</title>
        <authorList>
            <person name="Aranda M."/>
            <person name="Li Y."/>
            <person name="Liew Y.J."/>
            <person name="Baumgarten S."/>
            <person name="Simakov O."/>
            <person name="Wilson M."/>
            <person name="Piel J."/>
            <person name="Ashoor H."/>
            <person name="Bougouffa S."/>
            <person name="Bajic V.B."/>
            <person name="Ryu T."/>
            <person name="Ravasi T."/>
            <person name="Bayer T."/>
            <person name="Micklem G."/>
            <person name="Kim H."/>
            <person name="Bhak J."/>
            <person name="Lajeunesse T.C."/>
            <person name="Voolstra C.R."/>
        </authorList>
    </citation>
    <scope>NUCLEOTIDE SEQUENCE [LARGE SCALE GENOMIC DNA]</scope>
    <source>
        <strain evidence="3 4">CCMP2467</strain>
    </source>
</reference>
<gene>
    <name evidence="3" type="ORF">AK812_SmicGene34168</name>
</gene>
<dbReference type="EMBL" id="LSRX01001008">
    <property type="protein sequence ID" value="OLP84903.1"/>
    <property type="molecule type" value="Genomic_DNA"/>
</dbReference>
<protein>
    <recommendedName>
        <fullName evidence="2">C2H2-type domain-containing protein</fullName>
    </recommendedName>
</protein>
<keyword evidence="1" id="KW-1133">Transmembrane helix</keyword>
<proteinExistence type="predicted"/>
<dbReference type="OrthoDB" id="479261at2759"/>
<keyword evidence="1" id="KW-0812">Transmembrane</keyword>
<name>A0A1Q9CPN1_SYMMI</name>
<evidence type="ECO:0000313" key="3">
    <source>
        <dbReference type="EMBL" id="OLP84903.1"/>
    </source>
</evidence>
<dbReference type="AlphaFoldDB" id="A0A1Q9CPN1"/>
<dbReference type="InterPro" id="IPR013087">
    <property type="entry name" value="Znf_C2H2_type"/>
</dbReference>
<evidence type="ECO:0000313" key="4">
    <source>
        <dbReference type="Proteomes" id="UP000186817"/>
    </source>
</evidence>
<accession>A0A1Q9CPN1</accession>
<organism evidence="3 4">
    <name type="scientific">Symbiodinium microadriaticum</name>
    <name type="common">Dinoflagellate</name>
    <name type="synonym">Zooxanthella microadriatica</name>
    <dbReference type="NCBI Taxonomy" id="2951"/>
    <lineage>
        <taxon>Eukaryota</taxon>
        <taxon>Sar</taxon>
        <taxon>Alveolata</taxon>
        <taxon>Dinophyceae</taxon>
        <taxon>Suessiales</taxon>
        <taxon>Symbiodiniaceae</taxon>
        <taxon>Symbiodinium</taxon>
    </lineage>
</organism>
<sequence>MFKLRHIASDYFKPDKGLAFQSPDVAAIYSNLKTRTYKGELLYRVLAPVVHVITGVPPLAYLARKARLSLLCSMACFAPLALWAVLQEERTWLRQVNLDLQWLVDGDERWPAVGGDNWPEWNGLLASSTTWVKRQIKAKLQRDMRVFRDHTVTMVCLWAIWRRAATTDMVDRKVIWVCRLCGKRVKTRAALGAHFFKTHQRLARHRAYVHGTRCQACGREFWCRNRLAIHLRDAPSCLQKLHEAKLTVEIIAPGLGSKKWRQQADEDYTLATSRPMDAPMPEVLTDTWHEPMLQAHRDLSELLTETTLPHSAIAIRKLIEDGMAKHPLYPDEMDELASYLLKEAD</sequence>